<comment type="caution">
    <text evidence="2">The sequence shown here is derived from an EMBL/GenBank/DDBJ whole genome shotgun (WGS) entry which is preliminary data.</text>
</comment>
<gene>
    <name evidence="2" type="ORF">CRHIZ90672A_00013330</name>
</gene>
<name>A0A9N9YL40_9HYPO</name>
<dbReference type="AlphaFoldDB" id="A0A9N9YL40"/>
<evidence type="ECO:0000313" key="3">
    <source>
        <dbReference type="Proteomes" id="UP000696573"/>
    </source>
</evidence>
<sequence>MVREDRQVKLKSTQGVKQILSNPIKAEDSRKRLGWIIGFEDIMAQLYLLLSILGAGSSIFFCIR</sequence>
<feature type="transmembrane region" description="Helical" evidence="1">
    <location>
        <begin position="42"/>
        <end position="63"/>
    </location>
</feature>
<evidence type="ECO:0000313" key="2">
    <source>
        <dbReference type="EMBL" id="CAH0021112.1"/>
    </source>
</evidence>
<accession>A0A9N9YL40</accession>
<dbReference type="Proteomes" id="UP000696573">
    <property type="component" value="Unassembled WGS sequence"/>
</dbReference>
<organism evidence="2 3">
    <name type="scientific">Clonostachys rhizophaga</name>
    <dbReference type="NCBI Taxonomy" id="160324"/>
    <lineage>
        <taxon>Eukaryota</taxon>
        <taxon>Fungi</taxon>
        <taxon>Dikarya</taxon>
        <taxon>Ascomycota</taxon>
        <taxon>Pezizomycotina</taxon>
        <taxon>Sordariomycetes</taxon>
        <taxon>Hypocreomycetidae</taxon>
        <taxon>Hypocreales</taxon>
        <taxon>Bionectriaceae</taxon>
        <taxon>Clonostachys</taxon>
    </lineage>
</organism>
<keyword evidence="1" id="KW-0812">Transmembrane</keyword>
<reference evidence="2" key="1">
    <citation type="submission" date="2021-10" db="EMBL/GenBank/DDBJ databases">
        <authorList>
            <person name="Piombo E."/>
        </authorList>
    </citation>
    <scope>NUCLEOTIDE SEQUENCE</scope>
</reference>
<keyword evidence="1" id="KW-1133">Transmembrane helix</keyword>
<evidence type="ECO:0000256" key="1">
    <source>
        <dbReference type="SAM" id="Phobius"/>
    </source>
</evidence>
<keyword evidence="1" id="KW-0472">Membrane</keyword>
<proteinExistence type="predicted"/>
<keyword evidence="3" id="KW-1185">Reference proteome</keyword>
<protein>
    <submittedName>
        <fullName evidence="2">Uncharacterized protein</fullName>
    </submittedName>
</protein>
<dbReference type="EMBL" id="CABFNQ020000652">
    <property type="protein sequence ID" value="CAH0021112.1"/>
    <property type="molecule type" value="Genomic_DNA"/>
</dbReference>